<dbReference type="EMBL" id="LNVX01000218">
    <property type="protein sequence ID" value="OEG71397.1"/>
    <property type="molecule type" value="Genomic_DNA"/>
</dbReference>
<dbReference type="AlphaFoldDB" id="A0A1E5ILR3"/>
<organism evidence="2 3">
    <name type="scientific">Endomicrobium trichonymphae</name>
    <dbReference type="NCBI Taxonomy" id="1408204"/>
    <lineage>
        <taxon>Bacteria</taxon>
        <taxon>Pseudomonadati</taxon>
        <taxon>Elusimicrobiota</taxon>
        <taxon>Endomicrobiia</taxon>
        <taxon>Endomicrobiales</taxon>
        <taxon>Endomicrobiaceae</taxon>
        <taxon>Candidatus Endomicrobiellum</taxon>
    </lineage>
</organism>
<dbReference type="Proteomes" id="UP000095237">
    <property type="component" value="Unassembled WGS sequence"/>
</dbReference>
<feature type="transmembrane region" description="Helical" evidence="1">
    <location>
        <begin position="133"/>
        <end position="153"/>
    </location>
</feature>
<keyword evidence="1" id="KW-1133">Transmembrane helix</keyword>
<accession>A0A1E5ILR3</accession>
<keyword evidence="1" id="KW-0472">Membrane</keyword>
<comment type="caution">
    <text evidence="2">The sequence shown here is derived from an EMBL/GenBank/DDBJ whole genome shotgun (WGS) entry which is preliminary data.</text>
</comment>
<name>A0A1E5ILR3_ENDTX</name>
<proteinExistence type="predicted"/>
<reference evidence="2 3" key="1">
    <citation type="submission" date="2015-11" db="EMBL/GenBank/DDBJ databases">
        <title>Evidence for parallel genomic evolution in an endosymbiosis of termite gut flagellates.</title>
        <authorList>
            <person name="Zheng H."/>
        </authorList>
    </citation>
    <scope>NUCLEOTIDE SEQUENCE [LARGE SCALE GENOMIC DNA]</scope>
    <source>
        <strain evidence="2 3">CET450</strain>
    </source>
</reference>
<dbReference type="InterPro" id="IPR049500">
    <property type="entry name" value="Peptidase_M50B-like"/>
</dbReference>
<keyword evidence="3" id="KW-1185">Reference proteome</keyword>
<evidence type="ECO:0000313" key="2">
    <source>
        <dbReference type="EMBL" id="OEG71397.1"/>
    </source>
</evidence>
<evidence type="ECO:0000313" key="3">
    <source>
        <dbReference type="Proteomes" id="UP000095237"/>
    </source>
</evidence>
<sequence length="255" mass="29495">MSVILVFKISPFCKLNLENFLYEDSKMKFLRNIFAFLLIPAVVVAGYTLIKSFLYFMVSSGNRYVPFWIGILCYVVFQVILYKPMKTYVFGHELSHAIAGILSGARIKKFNIRKESGSIVLTKDNIWITLAPYFFPIYTFTVIIIYIFLGWFVDIKQFYGYFLFLAGFSIAFHVALTIYILSIEQSDLRIYGTFFSYIIIFMANIAVFVLLAALVFPDDIGVKDICLRVFGNIADIYKFIYAGVLEIWSAFRETR</sequence>
<feature type="transmembrane region" description="Helical" evidence="1">
    <location>
        <begin position="194"/>
        <end position="216"/>
    </location>
</feature>
<feature type="transmembrane region" description="Helical" evidence="1">
    <location>
        <begin position="33"/>
        <end position="58"/>
    </location>
</feature>
<feature type="transmembrane region" description="Helical" evidence="1">
    <location>
        <begin position="64"/>
        <end position="82"/>
    </location>
</feature>
<gene>
    <name evidence="2" type="ORF">ATZ36_14860</name>
</gene>
<feature type="transmembrane region" description="Helical" evidence="1">
    <location>
        <begin position="159"/>
        <end position="182"/>
    </location>
</feature>
<keyword evidence="1" id="KW-0812">Transmembrane</keyword>
<dbReference type="Pfam" id="PF13398">
    <property type="entry name" value="Peptidase_M50B"/>
    <property type="match status" value="1"/>
</dbReference>
<evidence type="ECO:0000256" key="1">
    <source>
        <dbReference type="SAM" id="Phobius"/>
    </source>
</evidence>
<protein>
    <submittedName>
        <fullName evidence="2">Uncharacterized protein</fullName>
    </submittedName>
</protein>